<protein>
    <submittedName>
        <fullName evidence="2">Uncharacterized protein</fullName>
    </submittedName>
</protein>
<reference evidence="2 3" key="1">
    <citation type="submission" date="2019-11" db="EMBL/GenBank/DDBJ databases">
        <title>FDA dAtabase for Regulatory Grade micrObial Sequences (FDA-ARGOS): Supporting development and validation of Infectious Disease Dx tests.</title>
        <authorList>
            <person name="Patel R."/>
            <person name="Rucinski S."/>
            <person name="Tallon L."/>
            <person name="Sadzewicz L."/>
            <person name="Vavikolanu K."/>
            <person name="Mehta A."/>
            <person name="Aluvathingal J."/>
            <person name="Nadendla S."/>
            <person name="Nandy P."/>
            <person name="Geyer C."/>
            <person name="Yan Y."/>
            <person name="Sichtig H."/>
        </authorList>
    </citation>
    <scope>NUCLEOTIDE SEQUENCE [LARGE SCALE GENOMIC DNA]</scope>
    <source>
        <strain evidence="2 3">FDAARGOS_557</strain>
    </source>
</reference>
<dbReference type="RefSeq" id="WP_005102895.1">
    <property type="nucleotide sequence ID" value="NZ_CP054803.1"/>
</dbReference>
<dbReference type="Proteomes" id="UP000509126">
    <property type="component" value="Chromosome"/>
</dbReference>
<organism evidence="2 3">
    <name type="scientific">Acinetobacter lwoffii</name>
    <dbReference type="NCBI Taxonomy" id="28090"/>
    <lineage>
        <taxon>Bacteria</taxon>
        <taxon>Pseudomonadati</taxon>
        <taxon>Pseudomonadota</taxon>
        <taxon>Gammaproteobacteria</taxon>
        <taxon>Moraxellales</taxon>
        <taxon>Moraxellaceae</taxon>
        <taxon>Acinetobacter</taxon>
    </lineage>
</organism>
<name>A0A6N1MWH6_ACILW</name>
<sequence length="139" mass="15741">MSRAIDNFYDALQRLIEGKPKIIVGSYSINNDTVAIEAGRQRGTIKKSRSELADLLIAIAEAEQKRTGHSSSGGMNAYEVKLQAAQDKIEKLESKLQEIQDKYDKQLAQLNTLSFRNLELQRKVQKTNTSENQLLDFIR</sequence>
<keyword evidence="1" id="KW-0175">Coiled coil</keyword>
<evidence type="ECO:0000313" key="3">
    <source>
        <dbReference type="Proteomes" id="UP000509126"/>
    </source>
</evidence>
<proteinExistence type="predicted"/>
<dbReference type="AlphaFoldDB" id="A0A6N1MWH6"/>
<dbReference type="EMBL" id="CP054803">
    <property type="protein sequence ID" value="QKU22851.1"/>
    <property type="molecule type" value="Genomic_DNA"/>
</dbReference>
<gene>
    <name evidence="2" type="ORF">FOB19_16510</name>
</gene>
<evidence type="ECO:0000256" key="1">
    <source>
        <dbReference type="SAM" id="Coils"/>
    </source>
</evidence>
<accession>A0A6N1MWH6</accession>
<evidence type="ECO:0000313" key="2">
    <source>
        <dbReference type="EMBL" id="QKU22851.1"/>
    </source>
</evidence>
<feature type="coiled-coil region" evidence="1">
    <location>
        <begin position="45"/>
        <end position="109"/>
    </location>
</feature>